<feature type="domain" description="EF-hand" evidence="4">
    <location>
        <begin position="93"/>
        <end position="119"/>
    </location>
</feature>
<keyword evidence="5" id="KW-1185">Reference proteome</keyword>
<organism evidence="5 6">
    <name type="scientific">Limulus polyphemus</name>
    <name type="common">Atlantic horseshoe crab</name>
    <dbReference type="NCBI Taxonomy" id="6850"/>
    <lineage>
        <taxon>Eukaryota</taxon>
        <taxon>Metazoa</taxon>
        <taxon>Ecdysozoa</taxon>
        <taxon>Arthropoda</taxon>
        <taxon>Chelicerata</taxon>
        <taxon>Merostomata</taxon>
        <taxon>Xiphosura</taxon>
        <taxon>Limulidae</taxon>
        <taxon>Limulus</taxon>
    </lineage>
</organism>
<dbReference type="PROSITE" id="PS00018">
    <property type="entry name" value="EF_HAND_1"/>
    <property type="match status" value="1"/>
</dbReference>
<feature type="chain" id="PRO_5046214163" evidence="3">
    <location>
        <begin position="17"/>
        <end position="289"/>
    </location>
</feature>
<dbReference type="SUPFAM" id="SSF47473">
    <property type="entry name" value="EF-hand"/>
    <property type="match status" value="1"/>
</dbReference>
<dbReference type="Gene3D" id="1.10.238.10">
    <property type="entry name" value="EF-hand"/>
    <property type="match status" value="1"/>
</dbReference>
<evidence type="ECO:0000259" key="4">
    <source>
        <dbReference type="PROSITE" id="PS50222"/>
    </source>
</evidence>
<evidence type="ECO:0000256" key="1">
    <source>
        <dbReference type="ARBA" id="ARBA00022837"/>
    </source>
</evidence>
<dbReference type="CDD" id="cd00051">
    <property type="entry name" value="EFh"/>
    <property type="match status" value="1"/>
</dbReference>
<proteinExistence type="predicted"/>
<evidence type="ECO:0000313" key="6">
    <source>
        <dbReference type="RefSeq" id="XP_013775718.1"/>
    </source>
</evidence>
<dbReference type="InterPro" id="IPR002048">
    <property type="entry name" value="EF_hand_dom"/>
</dbReference>
<feature type="region of interest" description="Disordered" evidence="2">
    <location>
        <begin position="263"/>
        <end position="289"/>
    </location>
</feature>
<dbReference type="InterPro" id="IPR018247">
    <property type="entry name" value="EF_Hand_1_Ca_BS"/>
</dbReference>
<dbReference type="Pfam" id="PF13499">
    <property type="entry name" value="EF-hand_7"/>
    <property type="match status" value="1"/>
</dbReference>
<feature type="signal peptide" evidence="3">
    <location>
        <begin position="1"/>
        <end position="16"/>
    </location>
</feature>
<gene>
    <name evidence="6" type="primary">LOC106460547</name>
</gene>
<evidence type="ECO:0000313" key="5">
    <source>
        <dbReference type="Proteomes" id="UP000694941"/>
    </source>
</evidence>
<reference evidence="6" key="1">
    <citation type="submission" date="2025-08" db="UniProtKB">
        <authorList>
            <consortium name="RefSeq"/>
        </authorList>
    </citation>
    <scope>IDENTIFICATION</scope>
    <source>
        <tissue evidence="6">Muscle</tissue>
    </source>
</reference>
<dbReference type="RefSeq" id="XP_013775718.1">
    <property type="nucleotide sequence ID" value="XM_013920264.2"/>
</dbReference>
<feature type="compositionally biased region" description="Acidic residues" evidence="2">
    <location>
        <begin position="263"/>
        <end position="274"/>
    </location>
</feature>
<keyword evidence="3" id="KW-0732">Signal</keyword>
<evidence type="ECO:0000256" key="2">
    <source>
        <dbReference type="SAM" id="MobiDB-lite"/>
    </source>
</evidence>
<accession>A0ABM1B6C9</accession>
<dbReference type="InterPro" id="IPR011992">
    <property type="entry name" value="EF-hand-dom_pair"/>
</dbReference>
<evidence type="ECO:0000256" key="3">
    <source>
        <dbReference type="SAM" id="SignalP"/>
    </source>
</evidence>
<name>A0ABM1B6C9_LIMPO</name>
<keyword evidence="1" id="KW-0106">Calcium</keyword>
<dbReference type="Proteomes" id="UP000694941">
    <property type="component" value="Unplaced"/>
</dbReference>
<sequence>MILYFITLLPLVRTLTIPVEKISNAIQSLPDVNTFPTVDDVPQDVSTVPVSVEMASSEIGENLLNVKGTPLVEEKSHASDVSDFQPVALPTDFESYDKDGNGYIELDELVQVSETSGREAVRPFVDADKNHDSLISLHEFKNAPWNLQGVIFVPQQNYIDEEDKIVMPKEAFDNSYTAGSLKELVYHTRNDNEEPSLLDEREKMKDSHIERYDYFDNENNYKLIPTAIEEDVDDKEQNSYSLNYENDHRKKILELLEGDEFVDDELPPINDDDIFPQKEGQGDLEQNRV</sequence>
<protein>
    <submittedName>
        <fullName evidence="6">Uncharacterized protein LOC106460547</fullName>
    </submittedName>
</protein>
<dbReference type="PROSITE" id="PS50222">
    <property type="entry name" value="EF_HAND_2"/>
    <property type="match status" value="1"/>
</dbReference>
<dbReference type="GeneID" id="106460547"/>